<gene>
    <name evidence="2" type="ORF">CITCOLO1_LOCUS9700</name>
</gene>
<evidence type="ECO:0000256" key="1">
    <source>
        <dbReference type="SAM" id="MobiDB-lite"/>
    </source>
</evidence>
<evidence type="ECO:0000313" key="2">
    <source>
        <dbReference type="EMBL" id="CAK9317753.1"/>
    </source>
</evidence>
<proteinExistence type="predicted"/>
<protein>
    <submittedName>
        <fullName evidence="2">Uncharacterized protein</fullName>
    </submittedName>
</protein>
<sequence length="144" mass="16543">MSMISSRFSCDNLSSPARLRTFPTLPPRERRNPRALPHLCHRFFRFRYQNRLSRANRCRTPQRGQGIGDLKRYSGTHHNRSPFTLKPSTLPRSPSRQRKISLYSLYSLVLPHIAENGLFDGRNPRSPSTPNVLPHTVSLALAKP</sequence>
<organism evidence="2 3">
    <name type="scientific">Citrullus colocynthis</name>
    <name type="common">colocynth</name>
    <dbReference type="NCBI Taxonomy" id="252529"/>
    <lineage>
        <taxon>Eukaryota</taxon>
        <taxon>Viridiplantae</taxon>
        <taxon>Streptophyta</taxon>
        <taxon>Embryophyta</taxon>
        <taxon>Tracheophyta</taxon>
        <taxon>Spermatophyta</taxon>
        <taxon>Magnoliopsida</taxon>
        <taxon>eudicotyledons</taxon>
        <taxon>Gunneridae</taxon>
        <taxon>Pentapetalae</taxon>
        <taxon>rosids</taxon>
        <taxon>fabids</taxon>
        <taxon>Cucurbitales</taxon>
        <taxon>Cucurbitaceae</taxon>
        <taxon>Benincaseae</taxon>
        <taxon>Citrullus</taxon>
    </lineage>
</organism>
<feature type="region of interest" description="Disordered" evidence="1">
    <location>
        <begin position="59"/>
        <end position="94"/>
    </location>
</feature>
<keyword evidence="3" id="KW-1185">Reference proteome</keyword>
<dbReference type="Proteomes" id="UP001642487">
    <property type="component" value="Chromosome 3"/>
</dbReference>
<reference evidence="2 3" key="1">
    <citation type="submission" date="2024-03" db="EMBL/GenBank/DDBJ databases">
        <authorList>
            <person name="Gkanogiannis A."/>
            <person name="Becerra Lopez-Lavalle L."/>
        </authorList>
    </citation>
    <scope>NUCLEOTIDE SEQUENCE [LARGE SCALE GENOMIC DNA]</scope>
</reference>
<evidence type="ECO:0000313" key="3">
    <source>
        <dbReference type="Proteomes" id="UP001642487"/>
    </source>
</evidence>
<name>A0ABP0YFJ5_9ROSI</name>
<accession>A0ABP0YFJ5</accession>
<dbReference type="EMBL" id="OZ021737">
    <property type="protein sequence ID" value="CAK9317753.1"/>
    <property type="molecule type" value="Genomic_DNA"/>
</dbReference>